<dbReference type="Proteomes" id="UP000055702">
    <property type="component" value="Unassembled WGS sequence"/>
</dbReference>
<gene>
    <name evidence="1" type="ORF">AWJ07_06680</name>
</gene>
<accession>A0A119CZB8</accession>
<name>A0A119CZB8_SHEFR</name>
<organism evidence="1">
    <name type="scientific">Shewanella frigidimarina</name>
    <dbReference type="NCBI Taxonomy" id="56812"/>
    <lineage>
        <taxon>Bacteria</taxon>
        <taxon>Pseudomonadati</taxon>
        <taxon>Pseudomonadota</taxon>
        <taxon>Gammaproteobacteria</taxon>
        <taxon>Alteromonadales</taxon>
        <taxon>Shewanellaceae</taxon>
        <taxon>Shewanella</taxon>
    </lineage>
</organism>
<dbReference type="EMBL" id="LRDC01000029">
    <property type="protein sequence ID" value="KVX01132.1"/>
    <property type="molecule type" value="Genomic_DNA"/>
</dbReference>
<protein>
    <submittedName>
        <fullName evidence="1">Uncharacterized protein</fullName>
    </submittedName>
</protein>
<sequence length="76" mass="8379">MFALGHLAYNQRKGDNCLGLLTKKRRKLTAKIDVNHDPKAPSALVRKLAKLLKVDSLHESCSDTSKKISLATGSYL</sequence>
<evidence type="ECO:0000313" key="1">
    <source>
        <dbReference type="EMBL" id="KVX01132.1"/>
    </source>
</evidence>
<dbReference type="AlphaFoldDB" id="A0A119CZB8"/>
<evidence type="ECO:0000313" key="2">
    <source>
        <dbReference type="Proteomes" id="UP000055702"/>
    </source>
</evidence>
<proteinExistence type="predicted"/>
<reference evidence="1 2" key="1">
    <citation type="submission" date="2016-01" db="EMBL/GenBank/DDBJ databases">
        <title>Draft genome of the antarctic isolate Shewanella frigidimarina Ag06-30.</title>
        <authorList>
            <person name="Parmeciano Di Noto G."/>
            <person name="Vazquez S."/>
            <person name="Mac Cormack W."/>
            <person name="Iriarte A."/>
            <person name="Quiroga C."/>
        </authorList>
    </citation>
    <scope>NUCLEOTIDE SEQUENCE [LARGE SCALE GENOMIC DNA]</scope>
    <source>
        <strain evidence="1 2">Ag06-30</strain>
    </source>
</reference>
<comment type="caution">
    <text evidence="1">The sequence shown here is derived from an EMBL/GenBank/DDBJ whole genome shotgun (WGS) entry which is preliminary data.</text>
</comment>